<accession>A0AAN8CNI2</accession>
<feature type="region of interest" description="Disordered" evidence="1">
    <location>
        <begin position="64"/>
        <end position="85"/>
    </location>
</feature>
<comment type="caution">
    <text evidence="2">The sequence shown here is derived from an EMBL/GenBank/DDBJ whole genome shotgun (WGS) entry which is preliminary data.</text>
</comment>
<gene>
    <name evidence="2" type="ORF">CgunFtcFv8_001503</name>
</gene>
<reference evidence="2 3" key="1">
    <citation type="journal article" date="2023" name="Mol. Biol. Evol.">
        <title>Genomics of Secondarily Temperate Adaptation in the Only Non-Antarctic Icefish.</title>
        <authorList>
            <person name="Rivera-Colon A.G."/>
            <person name="Rayamajhi N."/>
            <person name="Minhas B.F."/>
            <person name="Madrigal G."/>
            <person name="Bilyk K.T."/>
            <person name="Yoon V."/>
            <person name="Hune M."/>
            <person name="Gregory S."/>
            <person name="Cheng C.H.C."/>
            <person name="Catchen J.M."/>
        </authorList>
    </citation>
    <scope>NUCLEOTIDE SEQUENCE [LARGE SCALE GENOMIC DNA]</scope>
    <source>
        <tissue evidence="2">White muscle</tissue>
    </source>
</reference>
<evidence type="ECO:0000313" key="3">
    <source>
        <dbReference type="Proteomes" id="UP001331515"/>
    </source>
</evidence>
<evidence type="ECO:0000313" key="2">
    <source>
        <dbReference type="EMBL" id="KAK5905550.1"/>
    </source>
</evidence>
<evidence type="ECO:0000256" key="1">
    <source>
        <dbReference type="SAM" id="MobiDB-lite"/>
    </source>
</evidence>
<name>A0AAN8CNI2_CHAGU</name>
<dbReference type="AlphaFoldDB" id="A0AAN8CNI2"/>
<keyword evidence="3" id="KW-1185">Reference proteome</keyword>
<sequence>MAEVNTDILTVFCIPDVRQPVCLISKEEPLPSVRGLCPAGGLSALITLVSFLSTSQMKLLSSASKAFTSTTPSSVTSSPQHVRTS</sequence>
<dbReference type="Proteomes" id="UP001331515">
    <property type="component" value="Unassembled WGS sequence"/>
</dbReference>
<proteinExistence type="predicted"/>
<protein>
    <submittedName>
        <fullName evidence="2">Uncharacterized protein</fullName>
    </submittedName>
</protein>
<dbReference type="EMBL" id="JAURVH010001530">
    <property type="protein sequence ID" value="KAK5905550.1"/>
    <property type="molecule type" value="Genomic_DNA"/>
</dbReference>
<feature type="compositionally biased region" description="Low complexity" evidence="1">
    <location>
        <begin position="68"/>
        <end position="79"/>
    </location>
</feature>
<organism evidence="2 3">
    <name type="scientific">Champsocephalus gunnari</name>
    <name type="common">Mackerel icefish</name>
    <dbReference type="NCBI Taxonomy" id="52237"/>
    <lineage>
        <taxon>Eukaryota</taxon>
        <taxon>Metazoa</taxon>
        <taxon>Chordata</taxon>
        <taxon>Craniata</taxon>
        <taxon>Vertebrata</taxon>
        <taxon>Euteleostomi</taxon>
        <taxon>Actinopterygii</taxon>
        <taxon>Neopterygii</taxon>
        <taxon>Teleostei</taxon>
        <taxon>Neoteleostei</taxon>
        <taxon>Acanthomorphata</taxon>
        <taxon>Eupercaria</taxon>
        <taxon>Perciformes</taxon>
        <taxon>Notothenioidei</taxon>
        <taxon>Channichthyidae</taxon>
        <taxon>Champsocephalus</taxon>
    </lineage>
</organism>